<feature type="compositionally biased region" description="Pro residues" evidence="1">
    <location>
        <begin position="302"/>
        <end position="312"/>
    </location>
</feature>
<gene>
    <name evidence="2" type="ORF">AVDCRST_MAG54-3250</name>
</gene>
<feature type="non-terminal residue" evidence="2">
    <location>
        <position position="400"/>
    </location>
</feature>
<accession>A0A6J4JFI6</accession>
<feature type="compositionally biased region" description="Basic and acidic residues" evidence="1">
    <location>
        <begin position="130"/>
        <end position="148"/>
    </location>
</feature>
<feature type="compositionally biased region" description="Basic and acidic residues" evidence="1">
    <location>
        <begin position="228"/>
        <end position="237"/>
    </location>
</feature>
<dbReference type="AlphaFoldDB" id="A0A6J4JFI6"/>
<feature type="compositionally biased region" description="Low complexity" evidence="1">
    <location>
        <begin position="338"/>
        <end position="354"/>
    </location>
</feature>
<name>A0A6J4JFI6_9PSEU</name>
<feature type="compositionally biased region" description="Basic residues" evidence="1">
    <location>
        <begin position="14"/>
        <end position="48"/>
    </location>
</feature>
<dbReference type="EMBL" id="CADCTH010000414">
    <property type="protein sequence ID" value="CAA9275440.1"/>
    <property type="molecule type" value="Genomic_DNA"/>
</dbReference>
<feature type="compositionally biased region" description="Basic and acidic residues" evidence="1">
    <location>
        <begin position="282"/>
        <end position="301"/>
    </location>
</feature>
<feature type="compositionally biased region" description="Basic residues" evidence="1">
    <location>
        <begin position="179"/>
        <end position="193"/>
    </location>
</feature>
<protein>
    <submittedName>
        <fullName evidence="2">Linoleoyl-CoA desaturase</fullName>
        <ecNumber evidence="2">1.14.19.3</ecNumber>
    </submittedName>
</protein>
<sequence length="400" mass="44097">GHLGRQGVHAPERRGRRRDRARVRRDPPRRRGVARRGRRGLHQGRHRPAAPAGDRRAGGARGQRAAAAVDRGHRRPGRLQDHREHGDRPQRHARPVGLDERSGDPLGPVGVGQRLPRRAVEALAQLPAPHVHERDRQGQGRRVRDPPRHLRPAVAPLLPGPAALQRAADVPVPVGCRAARPRHRRRREARRRPRGDEGQAAPDRAQGRQAGAEGLRVLPGPVRPVLPGDDRRERDGQPRPQRLGLRDHLLRALPRRRRGVHRGGARGRDLGRVVPAPAARLGELHRRQAHAPHERQPRLPDRAPPVPGPAVEPVPGDRGEGARRLRALGPALHDRAVPEAVLAVDAVDLEALAPGGRRAQALRRPPDRPREDRRRHPGRRPGPPHRDPGRGPGRGAGRGL</sequence>
<feature type="non-terminal residue" evidence="2">
    <location>
        <position position="1"/>
    </location>
</feature>
<feature type="compositionally biased region" description="Basic residues" evidence="1">
    <location>
        <begin position="253"/>
        <end position="265"/>
    </location>
</feature>
<dbReference type="EC" id="1.14.19.3" evidence="2"/>
<feature type="compositionally biased region" description="Low complexity" evidence="1">
    <location>
        <begin position="152"/>
        <end position="168"/>
    </location>
</feature>
<feature type="compositionally biased region" description="Low complexity" evidence="1">
    <location>
        <begin position="214"/>
        <end position="227"/>
    </location>
</feature>
<feature type="compositionally biased region" description="Basic and acidic residues" evidence="1">
    <location>
        <begin position="78"/>
        <end position="90"/>
    </location>
</feature>
<reference evidence="2" key="1">
    <citation type="submission" date="2020-02" db="EMBL/GenBank/DDBJ databases">
        <authorList>
            <person name="Meier V. D."/>
        </authorList>
    </citation>
    <scope>NUCLEOTIDE SEQUENCE</scope>
    <source>
        <strain evidence="2">AVDCRST_MAG54</strain>
    </source>
</reference>
<feature type="region of interest" description="Disordered" evidence="1">
    <location>
        <begin position="1"/>
        <end position="400"/>
    </location>
</feature>
<proteinExistence type="predicted"/>
<keyword evidence="2" id="KW-0560">Oxidoreductase</keyword>
<feature type="compositionally biased region" description="Gly residues" evidence="1">
    <location>
        <begin position="390"/>
        <end position="400"/>
    </location>
</feature>
<dbReference type="GO" id="GO:0016213">
    <property type="term" value="F:acyl-CoA 6-desaturase activity"/>
    <property type="evidence" value="ECO:0007669"/>
    <property type="project" value="UniProtKB-EC"/>
</dbReference>
<feature type="compositionally biased region" description="Basic and acidic residues" evidence="1">
    <location>
        <begin position="364"/>
        <end position="374"/>
    </location>
</feature>
<evidence type="ECO:0000313" key="2">
    <source>
        <dbReference type="EMBL" id="CAA9275440.1"/>
    </source>
</evidence>
<organism evidence="2">
    <name type="scientific">uncultured Actinomycetospora sp</name>
    <dbReference type="NCBI Taxonomy" id="1135996"/>
    <lineage>
        <taxon>Bacteria</taxon>
        <taxon>Bacillati</taxon>
        <taxon>Actinomycetota</taxon>
        <taxon>Actinomycetes</taxon>
        <taxon>Pseudonocardiales</taxon>
        <taxon>Pseudonocardiaceae</taxon>
        <taxon>Actinomycetospora</taxon>
        <taxon>environmental samples</taxon>
    </lineage>
</organism>
<evidence type="ECO:0000256" key="1">
    <source>
        <dbReference type="SAM" id="MobiDB-lite"/>
    </source>
</evidence>